<dbReference type="EMBL" id="UOEH01000517">
    <property type="protein sequence ID" value="VAW06371.1"/>
    <property type="molecule type" value="Genomic_DNA"/>
</dbReference>
<accession>A0A3B0SJG1</accession>
<reference evidence="2" key="1">
    <citation type="submission" date="2018-06" db="EMBL/GenBank/DDBJ databases">
        <authorList>
            <person name="Zhirakovskaya E."/>
        </authorList>
    </citation>
    <scope>NUCLEOTIDE SEQUENCE</scope>
</reference>
<protein>
    <submittedName>
        <fullName evidence="2">Uncharacterized protein</fullName>
    </submittedName>
</protein>
<name>A0A3B0SJG1_9ZZZZ</name>
<proteinExistence type="predicted"/>
<keyword evidence="1" id="KW-0472">Membrane</keyword>
<evidence type="ECO:0000256" key="1">
    <source>
        <dbReference type="SAM" id="Phobius"/>
    </source>
</evidence>
<sequence>MTLSGSGYFTRLGAVLFTAALLVATIIYPTAGRNAVERARMVAAAVETTPLSARDCAIGEPAFSGPFAAIDDVLSVSPLGGVTAPGEVLPAPYIRINTRRADQGFKRRTTTALAPAKADIVALERKIDRNSDGGVRGFSWTVHFRSCKNIAFYYDRLDTLDDAIIARAGGVETFEEFGGPDHIAIETQIRVNKGDAIGAADGFNVGLHDLAASPAAFERPERYSANPYARAAVFDAPPSLLKAITPDTSRARCPIDYLPKDEQPIWAAKLGDSWGIRRAKGADACRTAVTDEKGAAQGVWFTDAAHNAATTKVSAVVLAADAIA</sequence>
<feature type="non-terminal residue" evidence="2">
    <location>
        <position position="324"/>
    </location>
</feature>
<evidence type="ECO:0000313" key="2">
    <source>
        <dbReference type="EMBL" id="VAW06371.1"/>
    </source>
</evidence>
<gene>
    <name evidence="2" type="ORF">MNBD_ALPHA05-438</name>
</gene>
<organism evidence="2">
    <name type="scientific">hydrothermal vent metagenome</name>
    <dbReference type="NCBI Taxonomy" id="652676"/>
    <lineage>
        <taxon>unclassified sequences</taxon>
        <taxon>metagenomes</taxon>
        <taxon>ecological metagenomes</taxon>
    </lineage>
</organism>
<keyword evidence="1" id="KW-0812">Transmembrane</keyword>
<feature type="transmembrane region" description="Helical" evidence="1">
    <location>
        <begin position="12"/>
        <end position="31"/>
    </location>
</feature>
<dbReference type="AlphaFoldDB" id="A0A3B0SJG1"/>
<keyword evidence="1" id="KW-1133">Transmembrane helix</keyword>